<name>A0A845SNL4_9GAMM</name>
<protein>
    <submittedName>
        <fullName evidence="1">Uncharacterized protein</fullName>
    </submittedName>
</protein>
<sequence>MSIPASNFMSASIIDQPIVKEKSATGNNTLAARVTGVKNDQAAPASAGSPSSTITRFLGNVVSGLVSVGNRVGRFFGIKGNTSQIMPLFATGIKIAQYGVATLLYEVMSLMREQALPILDTWLRRIIDDGGRMTPLEVFSSLIAAIRDNEKIKLLFHDVVTA</sequence>
<dbReference type="Proteomes" id="UP000461443">
    <property type="component" value="Unassembled WGS sequence"/>
</dbReference>
<dbReference type="EMBL" id="WUBS01000013">
    <property type="protein sequence ID" value="NDL64536.1"/>
    <property type="molecule type" value="Genomic_DNA"/>
</dbReference>
<proteinExistence type="predicted"/>
<dbReference type="AlphaFoldDB" id="A0A845SNL4"/>
<accession>A0A845SNL4</accession>
<reference evidence="1 2" key="2">
    <citation type="submission" date="2020-02" db="EMBL/GenBank/DDBJ databases">
        <title>The new genus of Enterobacteriales.</title>
        <authorList>
            <person name="Kim I.S."/>
        </authorList>
    </citation>
    <scope>NUCLEOTIDE SEQUENCE [LARGE SCALE GENOMIC DNA]</scope>
    <source>
        <strain evidence="1 2">SAP-6</strain>
    </source>
</reference>
<evidence type="ECO:0000313" key="2">
    <source>
        <dbReference type="Proteomes" id="UP000461443"/>
    </source>
</evidence>
<evidence type="ECO:0000313" key="1">
    <source>
        <dbReference type="EMBL" id="NDL64536.1"/>
    </source>
</evidence>
<organism evidence="1 2">
    <name type="scientific">Acerihabitans arboris</name>
    <dbReference type="NCBI Taxonomy" id="2691583"/>
    <lineage>
        <taxon>Bacteria</taxon>
        <taxon>Pseudomonadati</taxon>
        <taxon>Pseudomonadota</taxon>
        <taxon>Gammaproteobacteria</taxon>
        <taxon>Enterobacterales</taxon>
        <taxon>Pectobacteriaceae</taxon>
        <taxon>Acerihabitans</taxon>
    </lineage>
</organism>
<gene>
    <name evidence="1" type="ORF">GRH90_17520</name>
</gene>
<reference evidence="1 2" key="1">
    <citation type="submission" date="2019-12" db="EMBL/GenBank/DDBJ databases">
        <authorList>
            <person name="Lee S.D."/>
        </authorList>
    </citation>
    <scope>NUCLEOTIDE SEQUENCE [LARGE SCALE GENOMIC DNA]</scope>
    <source>
        <strain evidence="1 2">SAP-6</strain>
    </source>
</reference>
<dbReference type="RefSeq" id="WP_162367253.1">
    <property type="nucleotide sequence ID" value="NZ_WUBS01000013.1"/>
</dbReference>
<comment type="caution">
    <text evidence="1">The sequence shown here is derived from an EMBL/GenBank/DDBJ whole genome shotgun (WGS) entry which is preliminary data.</text>
</comment>
<keyword evidence="2" id="KW-1185">Reference proteome</keyword>